<dbReference type="SUPFAM" id="SSF52025">
    <property type="entry name" value="PA domain"/>
    <property type="match status" value="1"/>
</dbReference>
<accession>A0A561BTJ0</accession>
<dbReference type="InterPro" id="IPR000209">
    <property type="entry name" value="Peptidase_S8/S53_dom"/>
</dbReference>
<dbReference type="Proteomes" id="UP000318380">
    <property type="component" value="Unassembled WGS sequence"/>
</dbReference>
<dbReference type="Pfam" id="PF00082">
    <property type="entry name" value="Peptidase_S8"/>
    <property type="match status" value="1"/>
</dbReference>
<dbReference type="PROSITE" id="PS00138">
    <property type="entry name" value="SUBTILASE_SER"/>
    <property type="match status" value="1"/>
</dbReference>
<dbReference type="PANTHER" id="PTHR43806:SF65">
    <property type="entry name" value="SERINE PROTEASE APRX"/>
    <property type="match status" value="1"/>
</dbReference>
<comment type="similarity">
    <text evidence="1 6">Belongs to the peptidase S8 family.</text>
</comment>
<organism evidence="9 10">
    <name type="scientific">Kribbella amoyensis</name>
    <dbReference type="NCBI Taxonomy" id="996641"/>
    <lineage>
        <taxon>Bacteria</taxon>
        <taxon>Bacillati</taxon>
        <taxon>Actinomycetota</taxon>
        <taxon>Actinomycetes</taxon>
        <taxon>Propionibacteriales</taxon>
        <taxon>Kribbellaceae</taxon>
        <taxon>Kribbella</taxon>
    </lineage>
</organism>
<dbReference type="EMBL" id="VIVK01000001">
    <property type="protein sequence ID" value="TWD82207.1"/>
    <property type="molecule type" value="Genomic_DNA"/>
</dbReference>
<feature type="active site" description="Charge relay system" evidence="5 6">
    <location>
        <position position="272"/>
    </location>
</feature>
<evidence type="ECO:0000256" key="2">
    <source>
        <dbReference type="ARBA" id="ARBA00022670"/>
    </source>
</evidence>
<dbReference type="AlphaFoldDB" id="A0A561BTJ0"/>
<keyword evidence="4 6" id="KW-0720">Serine protease</keyword>
<evidence type="ECO:0000259" key="8">
    <source>
        <dbReference type="Pfam" id="PF00082"/>
    </source>
</evidence>
<evidence type="ECO:0000256" key="4">
    <source>
        <dbReference type="ARBA" id="ARBA00022825"/>
    </source>
</evidence>
<evidence type="ECO:0000256" key="1">
    <source>
        <dbReference type="ARBA" id="ARBA00011073"/>
    </source>
</evidence>
<dbReference type="PANTHER" id="PTHR43806">
    <property type="entry name" value="PEPTIDASE S8"/>
    <property type="match status" value="1"/>
</dbReference>
<dbReference type="PROSITE" id="PS51892">
    <property type="entry name" value="SUBTILASE"/>
    <property type="match status" value="1"/>
</dbReference>
<keyword evidence="3 6" id="KW-0378">Hydrolase</keyword>
<dbReference type="SUPFAM" id="SSF52743">
    <property type="entry name" value="Subtilisin-like"/>
    <property type="match status" value="1"/>
</dbReference>
<keyword evidence="7" id="KW-0732">Signal</keyword>
<dbReference type="InterPro" id="IPR036852">
    <property type="entry name" value="Peptidase_S8/S53_dom_sf"/>
</dbReference>
<dbReference type="GO" id="GO:0004252">
    <property type="term" value="F:serine-type endopeptidase activity"/>
    <property type="evidence" value="ECO:0007669"/>
    <property type="project" value="UniProtKB-UniRule"/>
</dbReference>
<keyword evidence="10" id="KW-1185">Reference proteome</keyword>
<dbReference type="InterPro" id="IPR050131">
    <property type="entry name" value="Peptidase_S8_subtilisin-like"/>
</dbReference>
<protein>
    <submittedName>
        <fullName evidence="9">Subtilase family protein</fullName>
    </submittedName>
</protein>
<dbReference type="InterPro" id="IPR023828">
    <property type="entry name" value="Peptidase_S8_Ser-AS"/>
</dbReference>
<keyword evidence="2 6" id="KW-0645">Protease</keyword>
<dbReference type="PRINTS" id="PR00723">
    <property type="entry name" value="SUBTILISIN"/>
</dbReference>
<evidence type="ECO:0000256" key="5">
    <source>
        <dbReference type="PIRSR" id="PIRSR615500-1"/>
    </source>
</evidence>
<evidence type="ECO:0000256" key="3">
    <source>
        <dbReference type="ARBA" id="ARBA00022801"/>
    </source>
</evidence>
<dbReference type="InterPro" id="IPR046450">
    <property type="entry name" value="PA_dom_sf"/>
</dbReference>
<reference evidence="9 10" key="1">
    <citation type="submission" date="2019-06" db="EMBL/GenBank/DDBJ databases">
        <title>Sequencing the genomes of 1000 actinobacteria strains.</title>
        <authorList>
            <person name="Klenk H.-P."/>
        </authorList>
    </citation>
    <scope>NUCLEOTIDE SEQUENCE [LARGE SCALE GENOMIC DNA]</scope>
    <source>
        <strain evidence="9 10">DSM 24683</strain>
    </source>
</reference>
<dbReference type="Gene3D" id="3.40.50.200">
    <property type="entry name" value="Peptidase S8/S53 domain"/>
    <property type="match status" value="1"/>
</dbReference>
<dbReference type="GO" id="GO:0006508">
    <property type="term" value="P:proteolysis"/>
    <property type="evidence" value="ECO:0007669"/>
    <property type="project" value="UniProtKB-KW"/>
</dbReference>
<dbReference type="InterPro" id="IPR015500">
    <property type="entry name" value="Peptidase_S8_subtilisin-rel"/>
</dbReference>
<dbReference type="Gene3D" id="3.50.30.30">
    <property type="match status" value="1"/>
</dbReference>
<feature type="active site" description="Charge relay system" evidence="5 6">
    <location>
        <position position="240"/>
    </location>
</feature>
<evidence type="ECO:0000313" key="9">
    <source>
        <dbReference type="EMBL" id="TWD82207.1"/>
    </source>
</evidence>
<feature type="domain" description="Peptidase S8/S53" evidence="8">
    <location>
        <begin position="231"/>
        <end position="487"/>
    </location>
</feature>
<name>A0A561BTJ0_9ACTN</name>
<dbReference type="PROSITE" id="PS00137">
    <property type="entry name" value="SUBTILASE_HIS"/>
    <property type="match status" value="1"/>
</dbReference>
<sequence>MRKRTRVLRWGSLATALATTAALVVPTGPAAARSDGPEPASANKLAKATTSVTLVTGDTVRLESQPGGRKAVDFIPAKGREKVTFQQLEVDGELYVYPMDVLPYVGAKRLDTALFNITDLVADGYDNAQRSTIPLIVRYRDGVNAARSASIEGASNGPVLESVNARAVKAEKATAQRFWESLDDDRPRTASTPELAGGVVEIRLDRKVRASLDRSVRQIGAPDAWSAGFDGAGVKVAVLDTGADLAHPDLAGKIAASQSFVPGEEVQDGFGHGTHVASTIAGSGQASEGLRKGVAHGAGLVIGKVLSDEGSGEESWVIEGMEWAAASGAKVVNMSLGAGPTDGADLMSQALNDLTSRTGVLFVVSAGNAGPAPETVGAPGSADAALTVAAVDRDESIASFSSRGPRLGNQGLKPDISAPGVNIVAARAAGTNMGGGAVDEYYGAASGTSMAAPHVAGAAAILAQQHPDWTATELKDALVSTAQRNAELKVWDQGGGRTDLTRAVRQGVHSTGTLDLGTYQPANSQAQKDVSYTNTTDAPVQLALSLRLTGRDGRTTLPADAVELGSTTVDVPAGATTKVPVTVDPALIPAGHYSGYLQATGPNGVVVHTTLGLLKEAPRQKVNLSVVAEDGNPGHAVALMVFGEDRRYDVIGSLFGGPAEVELPAGPYYMLALMGFSNGDRDLHTVVHPRLMVTGPTDVTFDARTTKEVLVNTPRPAVQDGTWSYLFRREFAGRRISNFGNAFDITQRIHINPTAKVTDGEFEFGTRWSKIAPPLTTSISTPRNGGPVHLMYQAQSPAIDGTKTLELVDVGQGRPSDYAGKNVRGKIALVSGVEVGMEPDRATDAANAGAAMAAMIGLQGDAVYGRLDLANGDRLPTVATVLRYDEGERLRNQLAKGPVKLTLTGVPISSYLYDLMLTVNGQIPNQVVHNVNATNTATVTAQYREAGGEQWTKEQRFGWRPWQEAAINQTQRTVRTPMTRTEYVSSGSTWWKQQVSHQRIWSDSEPLFTGMSHLPVTYGAGQRVAETWWAPVVRPVIPRAMPHLQSTREGDVLQLRVPEFVDDSPTHYGYAEADMVGVPDNGLMRLYRNGELLTQDEWAWGNFAAGGTSGDYRLDLEVRRTSPHWQFSTRTATSWKFGSTRPASGKALLPLLQVDYRIGTDGWNRAAANRPAQVGLTVRHQTGLAGPKPAGVRLWATYDDGLTWTEARGMKLAADGTAVARVDHPALKKTNGYVGLRVQAWDAAGNTVTQTVNRAYGLR</sequence>
<proteinExistence type="inferred from homology"/>
<dbReference type="OrthoDB" id="5165638at2"/>
<evidence type="ECO:0000256" key="7">
    <source>
        <dbReference type="SAM" id="SignalP"/>
    </source>
</evidence>
<feature type="active site" description="Charge relay system" evidence="5 6">
    <location>
        <position position="449"/>
    </location>
</feature>
<dbReference type="RefSeq" id="WP_145807633.1">
    <property type="nucleotide sequence ID" value="NZ_VIVK01000001.1"/>
</dbReference>
<feature type="chain" id="PRO_5021963002" evidence="7">
    <location>
        <begin position="33"/>
        <end position="1259"/>
    </location>
</feature>
<comment type="caution">
    <text evidence="9">The sequence shown here is derived from an EMBL/GenBank/DDBJ whole genome shotgun (WGS) entry which is preliminary data.</text>
</comment>
<feature type="signal peptide" evidence="7">
    <location>
        <begin position="1"/>
        <end position="32"/>
    </location>
</feature>
<gene>
    <name evidence="9" type="ORF">FB561_3335</name>
</gene>
<evidence type="ECO:0000256" key="6">
    <source>
        <dbReference type="PROSITE-ProRule" id="PRU01240"/>
    </source>
</evidence>
<dbReference type="InterPro" id="IPR022398">
    <property type="entry name" value="Peptidase_S8_His-AS"/>
</dbReference>
<evidence type="ECO:0000313" key="10">
    <source>
        <dbReference type="Proteomes" id="UP000318380"/>
    </source>
</evidence>